<dbReference type="AlphaFoldDB" id="A0A7N0TIW7"/>
<sequence>MCHVSLKNLALYPSIPGLFVLLISKKRYSDLLIRKGGAKTCNIFS</sequence>
<reference evidence="1" key="1">
    <citation type="submission" date="2021-01" db="UniProtKB">
        <authorList>
            <consortium name="EnsemblPlants"/>
        </authorList>
    </citation>
    <scope>IDENTIFICATION</scope>
</reference>
<dbReference type="Proteomes" id="UP000594263">
    <property type="component" value="Unplaced"/>
</dbReference>
<protein>
    <submittedName>
        <fullName evidence="1">Uncharacterized protein</fullName>
    </submittedName>
</protein>
<organism evidence="1 2">
    <name type="scientific">Kalanchoe fedtschenkoi</name>
    <name type="common">Lavender scallops</name>
    <name type="synonym">South American air plant</name>
    <dbReference type="NCBI Taxonomy" id="63787"/>
    <lineage>
        <taxon>Eukaryota</taxon>
        <taxon>Viridiplantae</taxon>
        <taxon>Streptophyta</taxon>
        <taxon>Embryophyta</taxon>
        <taxon>Tracheophyta</taxon>
        <taxon>Spermatophyta</taxon>
        <taxon>Magnoliopsida</taxon>
        <taxon>eudicotyledons</taxon>
        <taxon>Gunneridae</taxon>
        <taxon>Pentapetalae</taxon>
        <taxon>Saxifragales</taxon>
        <taxon>Crassulaceae</taxon>
        <taxon>Kalanchoe</taxon>
    </lineage>
</organism>
<evidence type="ECO:0000313" key="1">
    <source>
        <dbReference type="EnsemblPlants" id="Kaladp0037s0535.1.v1.1.CDS.1"/>
    </source>
</evidence>
<keyword evidence="2" id="KW-1185">Reference proteome</keyword>
<dbReference type="Gramene" id="Kaladp0037s0535.1.v1.1">
    <property type="protein sequence ID" value="Kaladp0037s0535.1.v1.1.CDS.1"/>
    <property type="gene ID" value="Kaladp0037s0535.v1.1"/>
</dbReference>
<name>A0A7N0TIW7_KALFE</name>
<evidence type="ECO:0000313" key="2">
    <source>
        <dbReference type="Proteomes" id="UP000594263"/>
    </source>
</evidence>
<dbReference type="EnsemblPlants" id="Kaladp0037s0535.1.v1.1">
    <property type="protein sequence ID" value="Kaladp0037s0535.1.v1.1.CDS.1"/>
    <property type="gene ID" value="Kaladp0037s0535.v1.1"/>
</dbReference>
<accession>A0A7N0TIW7</accession>
<proteinExistence type="predicted"/>